<dbReference type="Pfam" id="PF06445">
    <property type="entry name" value="GyrI-like"/>
    <property type="match status" value="1"/>
</dbReference>
<dbReference type="EMBL" id="JXXK01000009">
    <property type="protein sequence ID" value="KJF40175.1"/>
    <property type="molecule type" value="Genomic_DNA"/>
</dbReference>
<dbReference type="RefSeq" id="WP_050005204.1">
    <property type="nucleotide sequence ID" value="NZ_CATXDA010000008.1"/>
</dbReference>
<dbReference type="AlphaFoldDB" id="A0A0D8IZN6"/>
<sequence>MKKSFKSLTTAQFAKLHGVNKRTLHYYDDIGLFSPRAKGENGYRFYDAAQSLDFEYIRMLKELNMSIDEIAAYCKAPTPARFLEIASAKEEEIGRQIKKLRHAQKVLRAKREQAAFCGELREREIRIEACRAERLLVLPYDFAEDDMQRVFAHAKEKWSIEQIRMGIGGFISLDKVYGGNFEAYDGIYTPALSSASAADSLTRPKGNYLCGYQKGVWSRLPLLYEAMTEYAEQNGLTLSGYAYEVGMNEFMISAPDEYITKVMILIQENV</sequence>
<name>A0A0D8IZN6_9FIRM</name>
<dbReference type="InterPro" id="IPR047057">
    <property type="entry name" value="MerR_fam"/>
</dbReference>
<dbReference type="GO" id="GO:0003677">
    <property type="term" value="F:DNA binding"/>
    <property type="evidence" value="ECO:0007669"/>
    <property type="project" value="UniProtKB-KW"/>
</dbReference>
<dbReference type="Gene3D" id="3.20.80.10">
    <property type="entry name" value="Regulatory factor, effector binding domain"/>
    <property type="match status" value="1"/>
</dbReference>
<evidence type="ECO:0000259" key="2">
    <source>
        <dbReference type="PROSITE" id="PS50937"/>
    </source>
</evidence>
<dbReference type="SMART" id="SM00422">
    <property type="entry name" value="HTH_MERR"/>
    <property type="match status" value="1"/>
</dbReference>
<dbReference type="InterPro" id="IPR029442">
    <property type="entry name" value="GyrI-like"/>
</dbReference>
<dbReference type="PATRIC" id="fig|1550024.3.peg.1913"/>
<dbReference type="InterPro" id="IPR009061">
    <property type="entry name" value="DNA-bd_dom_put_sf"/>
</dbReference>
<dbReference type="SUPFAM" id="SSF55136">
    <property type="entry name" value="Probable bacterial effector-binding domain"/>
    <property type="match status" value="1"/>
</dbReference>
<evidence type="ECO:0000313" key="3">
    <source>
        <dbReference type="EMBL" id="KJF40175.1"/>
    </source>
</evidence>
<organism evidence="3 4">
    <name type="scientific">Ruthenibacterium lactatiformans</name>
    <dbReference type="NCBI Taxonomy" id="1550024"/>
    <lineage>
        <taxon>Bacteria</taxon>
        <taxon>Bacillati</taxon>
        <taxon>Bacillota</taxon>
        <taxon>Clostridia</taxon>
        <taxon>Eubacteriales</taxon>
        <taxon>Oscillospiraceae</taxon>
        <taxon>Ruthenibacterium</taxon>
    </lineage>
</organism>
<dbReference type="Gene3D" id="1.10.1660.10">
    <property type="match status" value="1"/>
</dbReference>
<dbReference type="Proteomes" id="UP000032483">
    <property type="component" value="Unassembled WGS sequence"/>
</dbReference>
<dbReference type="SUPFAM" id="SSF46955">
    <property type="entry name" value="Putative DNA-binding domain"/>
    <property type="match status" value="1"/>
</dbReference>
<dbReference type="InterPro" id="IPR011256">
    <property type="entry name" value="Reg_factor_effector_dom_sf"/>
</dbReference>
<dbReference type="InterPro" id="IPR000551">
    <property type="entry name" value="MerR-type_HTH_dom"/>
</dbReference>
<dbReference type="Pfam" id="PF13411">
    <property type="entry name" value="MerR_1"/>
    <property type="match status" value="1"/>
</dbReference>
<dbReference type="PANTHER" id="PTHR30204:SF85">
    <property type="entry name" value="MULTIDRUG-EFFLUX TRANSPORTER 2 REGULATOR"/>
    <property type="match status" value="1"/>
</dbReference>
<evidence type="ECO:0000256" key="1">
    <source>
        <dbReference type="ARBA" id="ARBA00023125"/>
    </source>
</evidence>
<keyword evidence="4" id="KW-1185">Reference proteome</keyword>
<accession>A0A0D8IZN6</accession>
<reference evidence="3" key="1">
    <citation type="submission" date="2015-02" db="EMBL/GenBank/DDBJ databases">
        <title>A novel member of the family Ruminococcaceae isolated from human feces.</title>
        <authorList>
            <person name="Shkoporov A.N."/>
            <person name="Chaplin A.V."/>
            <person name="Motuzova O.V."/>
            <person name="Kafarskaia L.I."/>
            <person name="Khokhlova E.V."/>
            <person name="Efimov B.A."/>
        </authorList>
    </citation>
    <scope>NUCLEOTIDE SEQUENCE [LARGE SCALE GENOMIC DNA]</scope>
    <source>
        <strain evidence="3">585-1</strain>
    </source>
</reference>
<dbReference type="GO" id="GO:0003700">
    <property type="term" value="F:DNA-binding transcription factor activity"/>
    <property type="evidence" value="ECO:0007669"/>
    <property type="project" value="InterPro"/>
</dbReference>
<dbReference type="PANTHER" id="PTHR30204">
    <property type="entry name" value="REDOX-CYCLING DRUG-SENSING TRANSCRIPTIONAL ACTIVATOR SOXR"/>
    <property type="match status" value="1"/>
</dbReference>
<feature type="domain" description="HTH merR-type" evidence="2">
    <location>
        <begin position="7"/>
        <end position="76"/>
    </location>
</feature>
<comment type="caution">
    <text evidence="3">The sequence shown here is derived from an EMBL/GenBank/DDBJ whole genome shotgun (WGS) entry which is preliminary data.</text>
</comment>
<keyword evidence="1" id="KW-0238">DNA-binding</keyword>
<gene>
    <name evidence="3" type="ORF">TQ39_08425</name>
</gene>
<dbReference type="GeneID" id="42856618"/>
<dbReference type="PROSITE" id="PS50937">
    <property type="entry name" value="HTH_MERR_2"/>
    <property type="match status" value="1"/>
</dbReference>
<evidence type="ECO:0000313" key="4">
    <source>
        <dbReference type="Proteomes" id="UP000032483"/>
    </source>
</evidence>
<protein>
    <submittedName>
        <fullName evidence="3">MerR family transcriptional regulator</fullName>
    </submittedName>
</protein>
<proteinExistence type="predicted"/>